<feature type="signal peptide" evidence="1">
    <location>
        <begin position="1"/>
        <end position="38"/>
    </location>
</feature>
<evidence type="ECO:0000313" key="2">
    <source>
        <dbReference type="EMBL" id="PWK33504.1"/>
    </source>
</evidence>
<dbReference type="SUPFAM" id="SSF54427">
    <property type="entry name" value="NTF2-like"/>
    <property type="match status" value="1"/>
</dbReference>
<evidence type="ECO:0000256" key="1">
    <source>
        <dbReference type="SAM" id="SignalP"/>
    </source>
</evidence>
<sequence length="168" mass="18527">MTIGLTRQLHTRRLRAAPLALQALMALMAPLATPSLHAHEATIMTHTASDAVDLAAIQRLLDRHFEIWNAPVSPATMAKFQDIYTADFFVADEHGKAVGYEQVAKLIQKVQSGHPDFVFTPAPASWNHGLGRVTWGYGPRSNPNQVRGEDIFTIENGKLSSARVFLDK</sequence>
<dbReference type="RefSeq" id="WP_258308080.1">
    <property type="nucleotide sequence ID" value="NZ_QGGT01000004.1"/>
</dbReference>
<keyword evidence="3" id="KW-1185">Reference proteome</keyword>
<dbReference type="AlphaFoldDB" id="A0A316ERK9"/>
<evidence type="ECO:0000313" key="3">
    <source>
        <dbReference type="Proteomes" id="UP000245754"/>
    </source>
</evidence>
<evidence type="ECO:0008006" key="4">
    <source>
        <dbReference type="Google" id="ProtNLM"/>
    </source>
</evidence>
<organism evidence="2 3">
    <name type="scientific">Cupriavidus plantarum</name>
    <dbReference type="NCBI Taxonomy" id="942865"/>
    <lineage>
        <taxon>Bacteria</taxon>
        <taxon>Pseudomonadati</taxon>
        <taxon>Pseudomonadota</taxon>
        <taxon>Betaproteobacteria</taxon>
        <taxon>Burkholderiales</taxon>
        <taxon>Burkholderiaceae</taxon>
        <taxon>Cupriavidus</taxon>
    </lineage>
</organism>
<feature type="chain" id="PRO_5016463877" description="SnoaL-like protein" evidence="1">
    <location>
        <begin position="39"/>
        <end position="168"/>
    </location>
</feature>
<comment type="caution">
    <text evidence="2">The sequence shown here is derived from an EMBL/GenBank/DDBJ whole genome shotgun (WGS) entry which is preliminary data.</text>
</comment>
<dbReference type="Proteomes" id="UP000245754">
    <property type="component" value="Unassembled WGS sequence"/>
</dbReference>
<reference evidence="2 3" key="1">
    <citation type="submission" date="2018-05" db="EMBL/GenBank/DDBJ databases">
        <title>Genomic Encyclopedia of Type Strains, Phase IV (KMG-V): Genome sequencing to study the core and pangenomes of soil and plant-associated prokaryotes.</title>
        <authorList>
            <person name="Whitman W."/>
        </authorList>
    </citation>
    <scope>NUCLEOTIDE SEQUENCE [LARGE SCALE GENOMIC DNA]</scope>
    <source>
        <strain evidence="2 3">SLV-132</strain>
    </source>
</reference>
<protein>
    <recommendedName>
        <fullName evidence="4">SnoaL-like protein</fullName>
    </recommendedName>
</protein>
<accession>A0A316ERK9</accession>
<dbReference type="EMBL" id="QGGT01000004">
    <property type="protein sequence ID" value="PWK33504.1"/>
    <property type="molecule type" value="Genomic_DNA"/>
</dbReference>
<name>A0A316ERK9_9BURK</name>
<dbReference type="Gene3D" id="3.10.450.50">
    <property type="match status" value="1"/>
</dbReference>
<gene>
    <name evidence="2" type="ORF">C7419_104179</name>
</gene>
<dbReference type="InterPro" id="IPR032710">
    <property type="entry name" value="NTF2-like_dom_sf"/>
</dbReference>
<keyword evidence="1" id="KW-0732">Signal</keyword>
<proteinExistence type="predicted"/>